<evidence type="ECO:0000313" key="1">
    <source>
        <dbReference type="EMBL" id="KAF2631232.1"/>
    </source>
</evidence>
<dbReference type="EMBL" id="MU006705">
    <property type="protein sequence ID" value="KAF2631232.1"/>
    <property type="molecule type" value="Genomic_DNA"/>
</dbReference>
<reference evidence="1" key="1">
    <citation type="journal article" date="2020" name="Stud. Mycol.">
        <title>101 Dothideomycetes genomes: a test case for predicting lifestyles and emergence of pathogens.</title>
        <authorList>
            <person name="Haridas S."/>
            <person name="Albert R."/>
            <person name="Binder M."/>
            <person name="Bloem J."/>
            <person name="Labutti K."/>
            <person name="Salamov A."/>
            <person name="Andreopoulos B."/>
            <person name="Baker S."/>
            <person name="Barry K."/>
            <person name="Bills G."/>
            <person name="Bluhm B."/>
            <person name="Cannon C."/>
            <person name="Castanera R."/>
            <person name="Culley D."/>
            <person name="Daum C."/>
            <person name="Ezra D."/>
            <person name="Gonzalez J."/>
            <person name="Henrissat B."/>
            <person name="Kuo A."/>
            <person name="Liang C."/>
            <person name="Lipzen A."/>
            <person name="Lutzoni F."/>
            <person name="Magnuson J."/>
            <person name="Mondo S."/>
            <person name="Nolan M."/>
            <person name="Ohm R."/>
            <person name="Pangilinan J."/>
            <person name="Park H.-J."/>
            <person name="Ramirez L."/>
            <person name="Alfaro M."/>
            <person name="Sun H."/>
            <person name="Tritt A."/>
            <person name="Yoshinaga Y."/>
            <person name="Zwiers L.-H."/>
            <person name="Turgeon B."/>
            <person name="Goodwin S."/>
            <person name="Spatafora J."/>
            <person name="Crous P."/>
            <person name="Grigoriev I."/>
        </authorList>
    </citation>
    <scope>NUCLEOTIDE SEQUENCE</scope>
    <source>
        <strain evidence="1">CBS 525.71</strain>
    </source>
</reference>
<dbReference type="Proteomes" id="UP000799754">
    <property type="component" value="Unassembled WGS sequence"/>
</dbReference>
<accession>A0ACB6SB78</accession>
<proteinExistence type="predicted"/>
<gene>
    <name evidence="1" type="ORF">BU25DRAFT_418842</name>
</gene>
<evidence type="ECO:0000313" key="2">
    <source>
        <dbReference type="Proteomes" id="UP000799754"/>
    </source>
</evidence>
<name>A0ACB6SB78_9PLEO</name>
<sequence>MKLEDEKEAGMRKRLEDREMSRDDFDAIVAKLPLLPGESRERGTLRYCAPEVARYERSGHSADVFSLGCCFLELLVVFESPHGLVELQKLRPANKGSYEVNLDKSYQWLSLIGLTKSGHEDGGFAEHGLDTLRLTIKQMLCPDRTKRLTAVALQLWLKSLEFYQAGKSPGKSCPGCDEWCKYDPIQTYQQLKNTKCEKQRLLRLCIQKNPSMHSIGRCTATLVTPVDLEQHSTSQGSSDRKLREKEQPGAPSPAALQPQYLPSNCSCDTPQPHTRGADCSAKAYACCISPTNAPIFHQPESIEGDSKFLSLNHGSLCGVWVTIAEKACLTAQKPVIRQQVLEKHNKN</sequence>
<protein>
    <submittedName>
        <fullName evidence="1">Uncharacterized protein</fullName>
    </submittedName>
</protein>
<comment type="caution">
    <text evidence="1">The sequence shown here is derived from an EMBL/GenBank/DDBJ whole genome shotgun (WGS) entry which is preliminary data.</text>
</comment>
<keyword evidence="2" id="KW-1185">Reference proteome</keyword>
<organism evidence="1 2">
    <name type="scientific">Macroventuria anomochaeta</name>
    <dbReference type="NCBI Taxonomy" id="301207"/>
    <lineage>
        <taxon>Eukaryota</taxon>
        <taxon>Fungi</taxon>
        <taxon>Dikarya</taxon>
        <taxon>Ascomycota</taxon>
        <taxon>Pezizomycotina</taxon>
        <taxon>Dothideomycetes</taxon>
        <taxon>Pleosporomycetidae</taxon>
        <taxon>Pleosporales</taxon>
        <taxon>Pleosporineae</taxon>
        <taxon>Didymellaceae</taxon>
        <taxon>Macroventuria</taxon>
    </lineage>
</organism>